<dbReference type="AlphaFoldDB" id="A0A0D0D0Q1"/>
<dbReference type="Proteomes" id="UP000053593">
    <property type="component" value="Unassembled WGS sequence"/>
</dbReference>
<gene>
    <name evidence="1" type="ORF">GYMLUDRAFT_242739</name>
</gene>
<name>A0A0D0D0Q1_9AGAR</name>
<dbReference type="HOGENOM" id="CLU_148857_0_0_1"/>
<keyword evidence="2" id="KW-1185">Reference proteome</keyword>
<evidence type="ECO:0000313" key="2">
    <source>
        <dbReference type="Proteomes" id="UP000053593"/>
    </source>
</evidence>
<reference evidence="1 2" key="1">
    <citation type="submission" date="2014-04" db="EMBL/GenBank/DDBJ databases">
        <title>Evolutionary Origins and Diversification of the Mycorrhizal Mutualists.</title>
        <authorList>
            <consortium name="DOE Joint Genome Institute"/>
            <consortium name="Mycorrhizal Genomics Consortium"/>
            <person name="Kohler A."/>
            <person name="Kuo A."/>
            <person name="Nagy L.G."/>
            <person name="Floudas D."/>
            <person name="Copeland A."/>
            <person name="Barry K.W."/>
            <person name="Cichocki N."/>
            <person name="Veneault-Fourrey C."/>
            <person name="LaButti K."/>
            <person name="Lindquist E.A."/>
            <person name="Lipzen A."/>
            <person name="Lundell T."/>
            <person name="Morin E."/>
            <person name="Murat C."/>
            <person name="Riley R."/>
            <person name="Ohm R."/>
            <person name="Sun H."/>
            <person name="Tunlid A."/>
            <person name="Henrissat B."/>
            <person name="Grigoriev I.V."/>
            <person name="Hibbett D.S."/>
            <person name="Martin F."/>
        </authorList>
    </citation>
    <scope>NUCLEOTIDE SEQUENCE [LARGE SCALE GENOMIC DNA]</scope>
    <source>
        <strain evidence="1 2">FD-317 M1</strain>
    </source>
</reference>
<organism evidence="1 2">
    <name type="scientific">Collybiopsis luxurians FD-317 M1</name>
    <dbReference type="NCBI Taxonomy" id="944289"/>
    <lineage>
        <taxon>Eukaryota</taxon>
        <taxon>Fungi</taxon>
        <taxon>Dikarya</taxon>
        <taxon>Basidiomycota</taxon>
        <taxon>Agaricomycotina</taxon>
        <taxon>Agaricomycetes</taxon>
        <taxon>Agaricomycetidae</taxon>
        <taxon>Agaricales</taxon>
        <taxon>Marasmiineae</taxon>
        <taxon>Omphalotaceae</taxon>
        <taxon>Collybiopsis</taxon>
        <taxon>Collybiopsis luxurians</taxon>
    </lineage>
</organism>
<dbReference type="OrthoDB" id="3043660at2759"/>
<accession>A0A0D0D0Q1</accession>
<proteinExistence type="predicted"/>
<sequence>MRFSSALYTVPAAASIALVSAQEAARFGIVDVSPSGALTPNEVFPADYLYVDFYLDGQFDNGNSAPRLLISRNTYGVNQTLLVQNETLPNYGILGNVTYSLLAFVTYNQNGLTQIGGVLAP</sequence>
<evidence type="ECO:0000313" key="1">
    <source>
        <dbReference type="EMBL" id="KIK62588.1"/>
    </source>
</evidence>
<dbReference type="EMBL" id="KN834767">
    <property type="protein sequence ID" value="KIK62588.1"/>
    <property type="molecule type" value="Genomic_DNA"/>
</dbReference>
<protein>
    <submittedName>
        <fullName evidence="1">Uncharacterized protein</fullName>
    </submittedName>
</protein>